<dbReference type="AlphaFoldDB" id="A0A4Q4Z7M0"/>
<reference evidence="2 3" key="1">
    <citation type="submission" date="2019-01" db="EMBL/GenBank/DDBJ databases">
        <title>Nocardioides guangzhouensis sp. nov., an actinobacterium isolated from soil.</title>
        <authorList>
            <person name="Fu Y."/>
            <person name="Cai Y."/>
            <person name="Lin Z."/>
            <person name="Chen P."/>
        </authorList>
    </citation>
    <scope>NUCLEOTIDE SEQUENCE [LARGE SCALE GENOMIC DNA]</scope>
    <source>
        <strain evidence="2 3">130</strain>
    </source>
</reference>
<keyword evidence="3" id="KW-1185">Reference proteome</keyword>
<dbReference type="Pfam" id="PF01740">
    <property type="entry name" value="STAS"/>
    <property type="match status" value="1"/>
</dbReference>
<comment type="caution">
    <text evidence="2">The sequence shown here is derived from an EMBL/GenBank/DDBJ whole genome shotgun (WGS) entry which is preliminary data.</text>
</comment>
<evidence type="ECO:0000313" key="2">
    <source>
        <dbReference type="EMBL" id="RYP82984.1"/>
    </source>
</evidence>
<dbReference type="InterPro" id="IPR002645">
    <property type="entry name" value="STAS_dom"/>
</dbReference>
<protein>
    <submittedName>
        <fullName evidence="2">Anti-sigma factor antagonist</fullName>
    </submittedName>
</protein>
<accession>A0A4Q4Z7M0</accession>
<dbReference type="Proteomes" id="UP000295198">
    <property type="component" value="Unassembled WGS sequence"/>
</dbReference>
<dbReference type="OrthoDB" id="3788286at2"/>
<dbReference type="CDD" id="cd07043">
    <property type="entry name" value="STAS_anti-anti-sigma_factors"/>
    <property type="match status" value="1"/>
</dbReference>
<evidence type="ECO:0000259" key="1">
    <source>
        <dbReference type="PROSITE" id="PS50801"/>
    </source>
</evidence>
<name>A0A4Q4Z7M0_9ACTN</name>
<organism evidence="2 3">
    <name type="scientific">Nocardioides guangzhouensis</name>
    <dbReference type="NCBI Taxonomy" id="2497878"/>
    <lineage>
        <taxon>Bacteria</taxon>
        <taxon>Bacillati</taxon>
        <taxon>Actinomycetota</taxon>
        <taxon>Actinomycetes</taxon>
        <taxon>Propionibacteriales</taxon>
        <taxon>Nocardioidaceae</taxon>
        <taxon>Nocardioides</taxon>
    </lineage>
</organism>
<feature type="domain" description="STAS" evidence="1">
    <location>
        <begin position="66"/>
        <end position="131"/>
    </location>
</feature>
<proteinExistence type="predicted"/>
<dbReference type="Gene3D" id="3.30.750.24">
    <property type="entry name" value="STAS domain"/>
    <property type="match status" value="1"/>
</dbReference>
<dbReference type="SUPFAM" id="SSF52091">
    <property type="entry name" value="SpoIIaa-like"/>
    <property type="match status" value="1"/>
</dbReference>
<dbReference type="PROSITE" id="PS50801">
    <property type="entry name" value="STAS"/>
    <property type="match status" value="1"/>
</dbReference>
<sequence>MLVMDGSFRTDLAAAHVDARIGAGVEVEVPHHLDPGAVPRSRSHQDVDVAVVLLGDGDLGRALGDLRRRLATVLERGPATLVMDLSGVTQLSSTGIAVLLWVKRRCAAREVGVVLREPSRRSVDLLRRTGLLGALAIEGLDATASRGGGAGTRGRP</sequence>
<dbReference type="EMBL" id="SDKM01000039">
    <property type="protein sequence ID" value="RYP82984.1"/>
    <property type="molecule type" value="Genomic_DNA"/>
</dbReference>
<evidence type="ECO:0000313" key="3">
    <source>
        <dbReference type="Proteomes" id="UP000295198"/>
    </source>
</evidence>
<dbReference type="InterPro" id="IPR036513">
    <property type="entry name" value="STAS_dom_sf"/>
</dbReference>
<gene>
    <name evidence="2" type="ORF">EKO23_20440</name>
</gene>